<reference evidence="9 10" key="1">
    <citation type="submission" date="2024-01" db="EMBL/GenBank/DDBJ databases">
        <title>Genome assemblies of Stephania.</title>
        <authorList>
            <person name="Yang L."/>
        </authorList>
    </citation>
    <scope>NUCLEOTIDE SEQUENCE [LARGE SCALE GENOMIC DNA]</scope>
    <source>
        <strain evidence="9">JXDWG</strain>
        <tissue evidence="9">Leaf</tissue>
    </source>
</reference>
<dbReference type="PANTHER" id="PTHR11134">
    <property type="entry name" value="ADAPTOR COMPLEX SUBUNIT BETA FAMILY MEMBER"/>
    <property type="match status" value="1"/>
</dbReference>
<organism evidence="9 10">
    <name type="scientific">Stephania cephalantha</name>
    <dbReference type="NCBI Taxonomy" id="152367"/>
    <lineage>
        <taxon>Eukaryota</taxon>
        <taxon>Viridiplantae</taxon>
        <taxon>Streptophyta</taxon>
        <taxon>Embryophyta</taxon>
        <taxon>Tracheophyta</taxon>
        <taxon>Spermatophyta</taxon>
        <taxon>Magnoliopsida</taxon>
        <taxon>Ranunculales</taxon>
        <taxon>Menispermaceae</taxon>
        <taxon>Menispermoideae</taxon>
        <taxon>Cissampelideae</taxon>
        <taxon>Stephania</taxon>
    </lineage>
</organism>
<dbReference type="InterPro" id="IPR026739">
    <property type="entry name" value="AP_beta"/>
</dbReference>
<dbReference type="InterPro" id="IPR012295">
    <property type="entry name" value="TBP_dom_sf"/>
</dbReference>
<keyword evidence="3 6" id="KW-0813">Transport</keyword>
<dbReference type="InterPro" id="IPR015151">
    <property type="entry name" value="B-adaptin_app_sub_C"/>
</dbReference>
<gene>
    <name evidence="9" type="ORF">Scep_007583</name>
</gene>
<comment type="caution">
    <text evidence="9">The sequence shown here is derived from an EMBL/GenBank/DDBJ whole genome shotgun (WGS) entry which is preliminary data.</text>
</comment>
<evidence type="ECO:0000259" key="8">
    <source>
        <dbReference type="SMART" id="SM01020"/>
    </source>
</evidence>
<dbReference type="Proteomes" id="UP001419268">
    <property type="component" value="Unassembled WGS sequence"/>
</dbReference>
<proteinExistence type="inferred from homology"/>
<evidence type="ECO:0000256" key="5">
    <source>
        <dbReference type="ARBA" id="ARBA00023136"/>
    </source>
</evidence>
<evidence type="ECO:0000256" key="2">
    <source>
        <dbReference type="ARBA" id="ARBA00006613"/>
    </source>
</evidence>
<dbReference type="PIRSF" id="PIRSF002291">
    <property type="entry name" value="AP_complex_beta"/>
    <property type="match status" value="1"/>
</dbReference>
<dbReference type="GO" id="GO:0006886">
    <property type="term" value="P:intracellular protein transport"/>
    <property type="evidence" value="ECO:0007669"/>
    <property type="project" value="InterPro"/>
</dbReference>
<dbReference type="SMART" id="SM01020">
    <property type="entry name" value="B2-adapt-app_C"/>
    <property type="match status" value="1"/>
</dbReference>
<comment type="subunit">
    <text evidence="6">Adaptor protein complexes are heterotetramers composed of two large adaptins (beta-type subunit and alpha-type or delta-type or epsilon-type or gamma-type subunit), a medium adaptin (mu-type subunit) and a small adaptin (sigma-type subunit).</text>
</comment>
<comment type="similarity">
    <text evidence="2 6">Belongs to the adaptor complexes large subunit family.</text>
</comment>
<keyword evidence="5 6" id="KW-0472">Membrane</keyword>
<feature type="domain" description="Beta-adaptin appendage C-terminal subdomain" evidence="8">
    <location>
        <begin position="691"/>
        <end position="809"/>
    </location>
</feature>
<dbReference type="Gene3D" id="1.25.10.10">
    <property type="entry name" value="Leucine-rich Repeat Variant"/>
    <property type="match status" value="1"/>
</dbReference>
<dbReference type="SUPFAM" id="SSF48371">
    <property type="entry name" value="ARM repeat"/>
    <property type="match status" value="1"/>
</dbReference>
<dbReference type="InterPro" id="IPR016024">
    <property type="entry name" value="ARM-type_fold"/>
</dbReference>
<feature type="region of interest" description="Disordered" evidence="7">
    <location>
        <begin position="1"/>
        <end position="23"/>
    </location>
</feature>
<dbReference type="Pfam" id="PF09066">
    <property type="entry name" value="B2-adapt-app_C"/>
    <property type="match status" value="1"/>
</dbReference>
<evidence type="ECO:0000256" key="7">
    <source>
        <dbReference type="SAM" id="MobiDB-lite"/>
    </source>
</evidence>
<dbReference type="Gene3D" id="3.30.310.10">
    <property type="entry name" value="TATA-Binding Protein"/>
    <property type="match status" value="1"/>
</dbReference>
<keyword evidence="4 6" id="KW-0653">Protein transport</keyword>
<dbReference type="EMBL" id="JBBNAG010000003">
    <property type="protein sequence ID" value="KAK9148826.1"/>
    <property type="molecule type" value="Genomic_DNA"/>
</dbReference>
<protein>
    <recommendedName>
        <fullName evidence="6">Beta-adaptin-like protein</fullName>
    </recommendedName>
</protein>
<dbReference type="Pfam" id="PF01602">
    <property type="entry name" value="Adaptin_N"/>
    <property type="match status" value="1"/>
</dbReference>
<dbReference type="InterPro" id="IPR002553">
    <property type="entry name" value="Clathrin/coatomer_adapt-like_N"/>
</dbReference>
<dbReference type="GO" id="GO:0016192">
    <property type="term" value="P:vesicle-mediated transport"/>
    <property type="evidence" value="ECO:0007669"/>
    <property type="project" value="InterPro"/>
</dbReference>
<dbReference type="GO" id="GO:0030276">
    <property type="term" value="F:clathrin binding"/>
    <property type="evidence" value="ECO:0007669"/>
    <property type="project" value="InterPro"/>
</dbReference>
<dbReference type="AlphaFoldDB" id="A0AAP0PQ68"/>
<dbReference type="InterPro" id="IPR016342">
    <property type="entry name" value="AP_complex_bsu_1_2_4"/>
</dbReference>
<accession>A0AAP0PQ68</accession>
<evidence type="ECO:0000256" key="3">
    <source>
        <dbReference type="ARBA" id="ARBA00022448"/>
    </source>
</evidence>
<dbReference type="GO" id="GO:0030131">
    <property type="term" value="C:clathrin adaptor complex"/>
    <property type="evidence" value="ECO:0007669"/>
    <property type="project" value="InterPro"/>
</dbReference>
<dbReference type="FunFam" id="1.25.10.10:FF:000113">
    <property type="entry name" value="Beta-adaptin-like protein A"/>
    <property type="match status" value="1"/>
</dbReference>
<comment type="function">
    <text evidence="6">Subunit of clathrin-associated adaptor protein complex that plays a role in protein sorting in the late-Golgi/trans-Golgi network (TGN) and/or endosomes. The AP complexes mediate both the recruitment of clathrin to membranes and the recognition of sorting signals within the cytosolic tails of transmembrane cargo molecules.</text>
</comment>
<dbReference type="InterPro" id="IPR011989">
    <property type="entry name" value="ARM-like"/>
</dbReference>
<dbReference type="GO" id="GO:0012505">
    <property type="term" value="C:endomembrane system"/>
    <property type="evidence" value="ECO:0007669"/>
    <property type="project" value="UniProtKB-SubCell"/>
</dbReference>
<name>A0AAP0PQ68_9MAGN</name>
<keyword evidence="10" id="KW-1185">Reference proteome</keyword>
<evidence type="ECO:0000256" key="4">
    <source>
        <dbReference type="ARBA" id="ARBA00022927"/>
    </source>
</evidence>
<feature type="compositionally biased region" description="Low complexity" evidence="7">
    <location>
        <begin position="1"/>
        <end position="20"/>
    </location>
</feature>
<comment type="subcellular location">
    <subcellularLocation>
        <location evidence="1">Endomembrane system</location>
    </subcellularLocation>
</comment>
<evidence type="ECO:0000313" key="9">
    <source>
        <dbReference type="EMBL" id="KAK9148826.1"/>
    </source>
</evidence>
<evidence type="ECO:0000256" key="6">
    <source>
        <dbReference type="PIRNR" id="PIRNR002291"/>
    </source>
</evidence>
<dbReference type="FunFam" id="3.30.310.10:FF:000014">
    <property type="entry name" value="Beta-adaptin-like protein"/>
    <property type="match status" value="1"/>
</dbReference>
<evidence type="ECO:0000256" key="1">
    <source>
        <dbReference type="ARBA" id="ARBA00004308"/>
    </source>
</evidence>
<sequence>MAPPAQSYKSPSPSQPSGKGEVSDLKLQLRQLAGSRAPGTDDSKRDLFKKVISYMTVGIDVSSLFSEMVMCSATSDIVLKKMCYLYVGNYAKGNPDLALLTINFLQKDCRDEDPMIRGLALRSLCSLRVANLVEYLVGPLGLGLKDSNGYVRMVAAIGALKLYHISAATCVDADFPSMLKSLMLHDSDSQVVANCLSALQEIWSLEASSSEEASKEREALLSKPVIYYLLNRFKDFNEWAQCLVLDLVSKYVPSDSNDIFDIMNLLEDRLQHANGAVVLATVKVFLHMTLSMTDVHQQVYERIKAPLLTLVSSGSQEQSYALLSHLHLLVMRAPMLFSSDYKHFYCQYNEPSYVKKLKLDMLTAVANENNTYEIVTELCEYVANVDVAIARESVRAVGKIALQQYDVNAIVDRLLQFLEMEKGYVTAEALVLVKDLLRKYPQWSQDCIAVVGNISSRNVQEPKAKAALIWMLGEYCQDMADAPYVLENLIENWDDEHSAEVRLHLLTAVLKCFLKRPPETQKALGAALAAGLSDSHQAVSVFTDTQNSEIKDRIFDEFNSLSVVYQKPSYMFTDKEHRGPFEFSEETGGLSVGVESVENIAQRVDANDNDLLLGTSEEEEIRGPSPDGSAYSAPAYDAASISLTSSHTQSEPVISNSSLPTYSAQTSLAIDDLLGLSLSSSTTSVPSPPFLKLNAKAVIDPGTFQRKWGQLPIALTQECSISPQGAAALTSPQVLLRHMQGQSIHCIASGGQAPNFKFFFFAQNAEASASFFLVECIINTSSSKVQIKVKADDQSTSDAFWNLFQSALSRFGSP</sequence>
<evidence type="ECO:0000313" key="10">
    <source>
        <dbReference type="Proteomes" id="UP001419268"/>
    </source>
</evidence>